<dbReference type="EMBL" id="AVQI01000002">
    <property type="protein sequence ID" value="ERK05115.1"/>
    <property type="molecule type" value="Genomic_DNA"/>
</dbReference>
<dbReference type="Proteomes" id="UP000016646">
    <property type="component" value="Unassembled WGS sequence"/>
</dbReference>
<organism evidence="1 3">
    <name type="scientific">Treponema socranskii subsp. socranskii VPI DR56BR1116 = ATCC 35536</name>
    <dbReference type="NCBI Taxonomy" id="1125725"/>
    <lineage>
        <taxon>Bacteria</taxon>
        <taxon>Pseudomonadati</taxon>
        <taxon>Spirochaetota</taxon>
        <taxon>Spirochaetia</taxon>
        <taxon>Spirochaetales</taxon>
        <taxon>Treponemataceae</taxon>
        <taxon>Treponema</taxon>
    </lineage>
</organism>
<proteinExistence type="predicted"/>
<evidence type="ECO:0000313" key="3">
    <source>
        <dbReference type="Proteomes" id="UP000016412"/>
    </source>
</evidence>
<evidence type="ECO:0000313" key="4">
    <source>
        <dbReference type="Proteomes" id="UP000016646"/>
    </source>
</evidence>
<comment type="caution">
    <text evidence="1">The sequence shown here is derived from an EMBL/GenBank/DDBJ whole genome shotgun (WGS) entry which is preliminary data.</text>
</comment>
<dbReference type="OrthoDB" id="363206at2"/>
<keyword evidence="4" id="KW-1185">Reference proteome</keyword>
<sequence>MVLWPTGVNKSAYGMNTGVKENIKVTEFESGKSRSFLLNSAPQHTFSFNIDFWSDEEERAFWTWYDHVLLSGSESFLFPDLFTHTGNTEYIMTDTPSVSGQMPKTVSITVREV</sequence>
<evidence type="ECO:0000313" key="1">
    <source>
        <dbReference type="EMBL" id="ERF61750.1"/>
    </source>
</evidence>
<gene>
    <name evidence="2" type="ORF">HMPREF0860_1605</name>
    <name evidence="1" type="ORF">HMPREF1325_1341</name>
</gene>
<accession>U1GV06</accession>
<evidence type="ECO:0000313" key="2">
    <source>
        <dbReference type="EMBL" id="ERK05115.1"/>
    </source>
</evidence>
<dbReference type="RefSeq" id="WP_021329296.1">
    <property type="nucleotide sequence ID" value="NZ_AUZJ01000005.1"/>
</dbReference>
<dbReference type="EMBL" id="AUZJ01000005">
    <property type="protein sequence ID" value="ERF61750.1"/>
    <property type="molecule type" value="Genomic_DNA"/>
</dbReference>
<reference evidence="3 4" key="1">
    <citation type="submission" date="2013-08" db="EMBL/GenBank/DDBJ databases">
        <authorList>
            <person name="Durkin A.S."/>
            <person name="Haft D.R."/>
            <person name="McCorrison J."/>
            <person name="Torralba M."/>
            <person name="Gillis M."/>
            <person name="Haft D.H."/>
            <person name="Methe B."/>
            <person name="Sutton G."/>
            <person name="Nelson K.E."/>
        </authorList>
    </citation>
    <scope>NUCLEOTIDE SEQUENCE [LARGE SCALE GENOMIC DNA]</scope>
    <source>
        <strain evidence="2 4">ATCC 35536</strain>
        <strain evidence="1 3">VPI DR56BR1116</strain>
    </source>
</reference>
<dbReference type="PATRIC" id="fig|1125725.3.peg.225"/>
<name>U1GV06_TRESO</name>
<dbReference type="Proteomes" id="UP000016412">
    <property type="component" value="Unassembled WGS sequence"/>
</dbReference>
<dbReference type="AlphaFoldDB" id="U1GV06"/>
<protein>
    <submittedName>
        <fullName evidence="1">Uncharacterized protein</fullName>
    </submittedName>
</protein>
<dbReference type="STRING" id="1125725.HMPREF1325_1341"/>